<keyword evidence="1" id="KW-0067">ATP-binding</keyword>
<gene>
    <name evidence="1" type="ORF">HCG48_14960</name>
</gene>
<evidence type="ECO:0000313" key="1">
    <source>
        <dbReference type="EMBL" id="QIZ71720.1"/>
    </source>
</evidence>
<keyword evidence="2" id="KW-1185">Reference proteome</keyword>
<dbReference type="Pfam" id="PF13671">
    <property type="entry name" value="AAA_33"/>
    <property type="match status" value="1"/>
</dbReference>
<dbReference type="Proteomes" id="UP000500857">
    <property type="component" value="Chromosome"/>
</dbReference>
<dbReference type="EMBL" id="CP051167">
    <property type="protein sequence ID" value="QIZ71720.1"/>
    <property type="molecule type" value="Genomic_DNA"/>
</dbReference>
<dbReference type="GO" id="GO:0005524">
    <property type="term" value="F:ATP binding"/>
    <property type="evidence" value="ECO:0007669"/>
    <property type="project" value="UniProtKB-KW"/>
</dbReference>
<dbReference type="Gene3D" id="3.40.50.300">
    <property type="entry name" value="P-loop containing nucleotide triphosphate hydrolases"/>
    <property type="match status" value="1"/>
</dbReference>
<dbReference type="SUPFAM" id="SSF52540">
    <property type="entry name" value="P-loop containing nucleoside triphosphate hydrolases"/>
    <property type="match status" value="1"/>
</dbReference>
<evidence type="ECO:0000313" key="2">
    <source>
        <dbReference type="Proteomes" id="UP000500857"/>
    </source>
</evidence>
<accession>A0A6H1U0N3</accession>
<proteinExistence type="predicted"/>
<reference evidence="1 2" key="1">
    <citation type="submission" date="2020-04" db="EMBL/GenBank/DDBJ databases">
        <authorList>
            <person name="Basu S."/>
            <person name="Maruthanayagam V."/>
            <person name="Chakraborty S."/>
            <person name="Pramanik A."/>
            <person name="Mukherjee J."/>
            <person name="Brink B."/>
        </authorList>
    </citation>
    <scope>NUCLEOTIDE SEQUENCE [LARGE SCALE GENOMIC DNA]</scope>
    <source>
        <strain evidence="1 2">AP17</strain>
    </source>
</reference>
<sequence length="364" mass="41702">MTSSNIGQIGHFLIGVPGSGKSTFARQLARVTGGAIVSTDRIRAQLFGDEAIQGDWRAIEAEAIAQIRSTARDRRPVIYDATNAKRCWRIEMLHKLGDLDVLWMGWYLTPPLSRCQQFNRQRDRQVPDAVIEAFYRSLRRFPPIDAEGFARVCRFVPEADEAMLQGSRFAIASFVREQLDRLPQAIARRRQRQQANAPHPYSRLIDFERLMYAIAAIAEASDSPLNRPQTVASLTRRVGSDASPFYADPEAIARDLEWIESSHLFDPQHKPIAFQVPEIGDRGRSFLPHPYSDLSSFRRLMQTIRYLLFESPAVLESCSFEQLLSRVKNARVETSFHHFRQDLQKVIRPYRIVTPLPFPPRRVV</sequence>
<dbReference type="AlphaFoldDB" id="A0A6H1U0N3"/>
<organism evidence="1 2">
    <name type="scientific">Oxynema aestuarii AP17</name>
    <dbReference type="NCBI Taxonomy" id="2064643"/>
    <lineage>
        <taxon>Bacteria</taxon>
        <taxon>Bacillati</taxon>
        <taxon>Cyanobacteriota</taxon>
        <taxon>Cyanophyceae</taxon>
        <taxon>Oscillatoriophycideae</taxon>
        <taxon>Oscillatoriales</taxon>
        <taxon>Oscillatoriaceae</taxon>
        <taxon>Oxynema</taxon>
        <taxon>Oxynema aestuarii</taxon>
    </lineage>
</organism>
<dbReference type="InterPro" id="IPR027417">
    <property type="entry name" value="P-loop_NTPase"/>
</dbReference>
<keyword evidence="1" id="KW-0547">Nucleotide-binding</keyword>
<protein>
    <submittedName>
        <fullName evidence="1">ATP-binding protein</fullName>
    </submittedName>
</protein>
<dbReference type="KEGG" id="oxy:HCG48_14960"/>
<dbReference type="RefSeq" id="WP_168569872.1">
    <property type="nucleotide sequence ID" value="NZ_CP051167.1"/>
</dbReference>
<name>A0A6H1U0N3_9CYAN</name>